<dbReference type="InterPro" id="IPR002641">
    <property type="entry name" value="PNPLA_dom"/>
</dbReference>
<evidence type="ECO:0000256" key="1">
    <source>
        <dbReference type="ARBA" id="ARBA00022801"/>
    </source>
</evidence>
<dbReference type="GO" id="GO:0046486">
    <property type="term" value="P:glycerolipid metabolic process"/>
    <property type="evidence" value="ECO:0007669"/>
    <property type="project" value="UniProtKB-ARBA"/>
</dbReference>
<evidence type="ECO:0000259" key="5">
    <source>
        <dbReference type="PROSITE" id="PS51635"/>
    </source>
</evidence>
<feature type="non-terminal residue" evidence="6">
    <location>
        <position position="88"/>
    </location>
</feature>
<dbReference type="PANTHER" id="PTHR24185">
    <property type="entry name" value="CALCIUM-INDEPENDENT PHOSPHOLIPASE A2-GAMMA"/>
    <property type="match status" value="1"/>
</dbReference>
<dbReference type="PANTHER" id="PTHR24185:SF1">
    <property type="entry name" value="CALCIUM-INDEPENDENT PHOSPHOLIPASE A2-GAMMA"/>
    <property type="match status" value="1"/>
</dbReference>
<sequence>MPLHSFSQHASSDGGGIRGMSELLVLKEIMDRVQSQEKLFSTPLPCEYFDMIGGTSTGGYIIALMLGRLRMSINDAIDCYDQLTKTVF</sequence>
<keyword evidence="7" id="KW-1185">Reference proteome</keyword>
<reference evidence="6 7" key="1">
    <citation type="submission" date="2014-06" db="EMBL/GenBank/DDBJ databases">
        <title>Evolutionary Origins and Diversification of the Mycorrhizal Mutualists.</title>
        <authorList>
            <consortium name="DOE Joint Genome Institute"/>
            <consortium name="Mycorrhizal Genomics Consortium"/>
            <person name="Kohler A."/>
            <person name="Kuo A."/>
            <person name="Nagy L.G."/>
            <person name="Floudas D."/>
            <person name="Copeland A."/>
            <person name="Barry K.W."/>
            <person name="Cichocki N."/>
            <person name="Veneault-Fourrey C."/>
            <person name="LaButti K."/>
            <person name="Lindquist E.A."/>
            <person name="Lipzen A."/>
            <person name="Lundell T."/>
            <person name="Morin E."/>
            <person name="Murat C."/>
            <person name="Riley R."/>
            <person name="Ohm R."/>
            <person name="Sun H."/>
            <person name="Tunlid A."/>
            <person name="Henrissat B."/>
            <person name="Grigoriev I.V."/>
            <person name="Hibbett D.S."/>
            <person name="Martin F."/>
        </authorList>
    </citation>
    <scope>NUCLEOTIDE SEQUENCE [LARGE SCALE GENOMIC DNA]</scope>
    <source>
        <strain evidence="6 7">SS14</strain>
    </source>
</reference>
<feature type="non-terminal residue" evidence="6">
    <location>
        <position position="1"/>
    </location>
</feature>
<gene>
    <name evidence="6" type="ORF">M422DRAFT_174893</name>
</gene>
<dbReference type="SUPFAM" id="SSF52151">
    <property type="entry name" value="FabD/lysophospholipase-like"/>
    <property type="match status" value="1"/>
</dbReference>
<dbReference type="AlphaFoldDB" id="A0A0C9UXC4"/>
<keyword evidence="2" id="KW-0442">Lipid degradation</keyword>
<comment type="caution">
    <text evidence="4">Lacks conserved residue(s) required for the propagation of feature annotation.</text>
</comment>
<dbReference type="OrthoDB" id="630895at2759"/>
<dbReference type="HOGENOM" id="CLU_169792_0_0_1"/>
<feature type="domain" description="PNPLA" evidence="5">
    <location>
        <begin position="10"/>
        <end position="88"/>
    </location>
</feature>
<accession>A0A0C9UXC4</accession>
<organism evidence="6 7">
    <name type="scientific">Sphaerobolus stellatus (strain SS14)</name>
    <dbReference type="NCBI Taxonomy" id="990650"/>
    <lineage>
        <taxon>Eukaryota</taxon>
        <taxon>Fungi</taxon>
        <taxon>Dikarya</taxon>
        <taxon>Basidiomycota</taxon>
        <taxon>Agaricomycotina</taxon>
        <taxon>Agaricomycetes</taxon>
        <taxon>Phallomycetidae</taxon>
        <taxon>Geastrales</taxon>
        <taxon>Sphaerobolaceae</taxon>
        <taxon>Sphaerobolus</taxon>
    </lineage>
</organism>
<dbReference type="GO" id="GO:0019369">
    <property type="term" value="P:arachidonate metabolic process"/>
    <property type="evidence" value="ECO:0007669"/>
    <property type="project" value="TreeGrafter"/>
</dbReference>
<dbReference type="PROSITE" id="PS51635">
    <property type="entry name" value="PNPLA"/>
    <property type="match status" value="1"/>
</dbReference>
<dbReference type="Pfam" id="PF01734">
    <property type="entry name" value="Patatin"/>
    <property type="match status" value="1"/>
</dbReference>
<dbReference type="GO" id="GO:0016042">
    <property type="term" value="P:lipid catabolic process"/>
    <property type="evidence" value="ECO:0007669"/>
    <property type="project" value="UniProtKB-KW"/>
</dbReference>
<evidence type="ECO:0000256" key="3">
    <source>
        <dbReference type="ARBA" id="ARBA00023098"/>
    </source>
</evidence>
<name>A0A0C9UXC4_SPHS4</name>
<evidence type="ECO:0000256" key="2">
    <source>
        <dbReference type="ARBA" id="ARBA00022963"/>
    </source>
</evidence>
<evidence type="ECO:0000313" key="7">
    <source>
        <dbReference type="Proteomes" id="UP000054279"/>
    </source>
</evidence>
<dbReference type="GO" id="GO:0016020">
    <property type="term" value="C:membrane"/>
    <property type="evidence" value="ECO:0007669"/>
    <property type="project" value="TreeGrafter"/>
</dbReference>
<feature type="short sequence motif" description="GXGXXG" evidence="4">
    <location>
        <begin position="14"/>
        <end position="19"/>
    </location>
</feature>
<proteinExistence type="predicted"/>
<keyword evidence="1" id="KW-0378">Hydrolase</keyword>
<feature type="short sequence motif" description="GXSXG" evidence="4">
    <location>
        <begin position="54"/>
        <end position="58"/>
    </location>
</feature>
<evidence type="ECO:0000256" key="4">
    <source>
        <dbReference type="PROSITE-ProRule" id="PRU01161"/>
    </source>
</evidence>
<evidence type="ECO:0000313" key="6">
    <source>
        <dbReference type="EMBL" id="KIJ39534.1"/>
    </source>
</evidence>
<protein>
    <recommendedName>
        <fullName evidence="5">PNPLA domain-containing protein</fullName>
    </recommendedName>
</protein>
<dbReference type="EMBL" id="KN837151">
    <property type="protein sequence ID" value="KIJ39534.1"/>
    <property type="molecule type" value="Genomic_DNA"/>
</dbReference>
<dbReference type="Gene3D" id="3.40.1090.10">
    <property type="entry name" value="Cytosolic phospholipase A2 catalytic domain"/>
    <property type="match status" value="1"/>
</dbReference>
<dbReference type="Proteomes" id="UP000054279">
    <property type="component" value="Unassembled WGS sequence"/>
</dbReference>
<keyword evidence="3" id="KW-0443">Lipid metabolism</keyword>
<dbReference type="GO" id="GO:0047499">
    <property type="term" value="F:calcium-independent phospholipase A2 activity"/>
    <property type="evidence" value="ECO:0007669"/>
    <property type="project" value="TreeGrafter"/>
</dbReference>
<dbReference type="InterPro" id="IPR016035">
    <property type="entry name" value="Acyl_Trfase/lysoPLipase"/>
</dbReference>